<comment type="similarity">
    <text evidence="2">Belongs to the membrane fusion protein (MFP) (TC 8.A.1) family.</text>
</comment>
<dbReference type="Pfam" id="PF25944">
    <property type="entry name" value="Beta-barrel_RND"/>
    <property type="match status" value="1"/>
</dbReference>
<dbReference type="SUPFAM" id="SSF111369">
    <property type="entry name" value="HlyD-like secretion proteins"/>
    <property type="match status" value="1"/>
</dbReference>
<dbReference type="EMBL" id="FNQS01000001">
    <property type="protein sequence ID" value="SDZ76841.1"/>
    <property type="molecule type" value="Genomic_DNA"/>
</dbReference>
<reference evidence="7 8" key="1">
    <citation type="submission" date="2016-10" db="EMBL/GenBank/DDBJ databases">
        <authorList>
            <person name="de Groot N.N."/>
        </authorList>
    </citation>
    <scope>NUCLEOTIDE SEQUENCE [LARGE SCALE GENOMIC DNA]</scope>
    <source>
        <strain evidence="7 8">ATCC 29281</strain>
    </source>
</reference>
<dbReference type="FunFam" id="2.40.420.20:FF:000001">
    <property type="entry name" value="Efflux RND transporter periplasmic adaptor subunit"/>
    <property type="match status" value="1"/>
</dbReference>
<dbReference type="RefSeq" id="WP_026743101.1">
    <property type="nucleotide sequence ID" value="NZ_FNQS01000001.1"/>
</dbReference>
<dbReference type="Gene3D" id="2.40.30.170">
    <property type="match status" value="1"/>
</dbReference>
<proteinExistence type="inferred from homology"/>
<protein>
    <submittedName>
        <fullName evidence="7">Membrane fusion protein, multidrug efflux system</fullName>
    </submittedName>
</protein>
<dbReference type="PANTHER" id="PTHR30158">
    <property type="entry name" value="ACRA/E-RELATED COMPONENT OF DRUG EFFLUX TRANSPORTER"/>
    <property type="match status" value="1"/>
</dbReference>
<dbReference type="PANTHER" id="PTHR30158:SF3">
    <property type="entry name" value="MULTIDRUG EFFLUX PUMP SUBUNIT ACRA-RELATED"/>
    <property type="match status" value="1"/>
</dbReference>
<evidence type="ECO:0000259" key="5">
    <source>
        <dbReference type="Pfam" id="PF25944"/>
    </source>
</evidence>
<sequence>MQLRMLCLLTLIGLSGCDDRSAKTDDVGPTEVGVVTLKPTTFTLESELTGRTAATLTSDVIPQVGGIIQKRLFTEGDEVKAGQPLYQIDPSSYKATYDQAAAALQSAKALVLSDCLKAKRYAGLVKEQGVSQQDADDALSTCEQDKASVLEKNAALESARINLQWTTVTAPIAGRIGISSVTPGALVTAQQSTALTTIRALDTMYLDLSRSSADLLRLRKQALATNSDTLNVTLTLEDGTVYPHKGRLELTEVAVDESTGSVTLRSVFPNPDHVLLPGMFVRAKVDEGVIQNAILAPQQGITRDVKGNATALVVTSGNKVERRSVVTAEATGSNWLITNGLQSGDRLLVEGSDKVAAGNTVKPVEVQLTGGAD</sequence>
<dbReference type="Gene3D" id="2.40.50.100">
    <property type="match status" value="1"/>
</dbReference>
<dbReference type="PROSITE" id="PS51257">
    <property type="entry name" value="PROKAR_LIPOPROTEIN"/>
    <property type="match status" value="1"/>
</dbReference>
<dbReference type="Gene3D" id="1.10.287.470">
    <property type="entry name" value="Helix hairpin bin"/>
    <property type="match status" value="1"/>
</dbReference>
<dbReference type="InterPro" id="IPR058624">
    <property type="entry name" value="MdtA-like_HH"/>
</dbReference>
<feature type="domain" description="Multidrug resistance protein MdtA-like barrel-sandwich hybrid" evidence="4">
    <location>
        <begin position="58"/>
        <end position="198"/>
    </location>
</feature>
<comment type="subcellular location">
    <subcellularLocation>
        <location evidence="1">Cell inner membrane</location>
        <topology evidence="1">Lipid-anchor</topology>
    </subcellularLocation>
</comment>
<dbReference type="NCBIfam" id="TIGR01730">
    <property type="entry name" value="RND_mfp"/>
    <property type="match status" value="1"/>
</dbReference>
<dbReference type="InterPro" id="IPR006143">
    <property type="entry name" value="RND_pump_MFP"/>
</dbReference>
<evidence type="ECO:0000259" key="6">
    <source>
        <dbReference type="Pfam" id="PF25967"/>
    </source>
</evidence>
<organism evidence="7 8">
    <name type="scientific">Lonsdalea quercina</name>
    <dbReference type="NCBI Taxonomy" id="71657"/>
    <lineage>
        <taxon>Bacteria</taxon>
        <taxon>Pseudomonadati</taxon>
        <taxon>Pseudomonadota</taxon>
        <taxon>Gammaproteobacteria</taxon>
        <taxon>Enterobacterales</taxon>
        <taxon>Pectobacteriaceae</taxon>
        <taxon>Lonsdalea</taxon>
    </lineage>
</organism>
<feature type="domain" description="Multidrug resistance protein MdtA-like alpha-helical hairpin" evidence="3">
    <location>
        <begin position="96"/>
        <end position="166"/>
    </location>
</feature>
<dbReference type="eggNOG" id="COG0845">
    <property type="taxonomic scope" value="Bacteria"/>
</dbReference>
<dbReference type="GO" id="GO:0005886">
    <property type="term" value="C:plasma membrane"/>
    <property type="evidence" value="ECO:0007669"/>
    <property type="project" value="UniProtKB-SubCell"/>
</dbReference>
<evidence type="ECO:0000256" key="1">
    <source>
        <dbReference type="ARBA" id="ARBA00004519"/>
    </source>
</evidence>
<dbReference type="STRING" id="71657.SAMN02982996_00132"/>
<feature type="domain" description="Multidrug resistance protein MdtA-like beta-barrel" evidence="5">
    <location>
        <begin position="203"/>
        <end position="288"/>
    </location>
</feature>
<evidence type="ECO:0000256" key="2">
    <source>
        <dbReference type="ARBA" id="ARBA00009477"/>
    </source>
</evidence>
<gene>
    <name evidence="7" type="ORF">SAMN02982996_00132</name>
</gene>
<name>A0A1H3VQ71_9GAMM</name>
<evidence type="ECO:0000259" key="4">
    <source>
        <dbReference type="Pfam" id="PF25917"/>
    </source>
</evidence>
<evidence type="ECO:0000313" key="8">
    <source>
        <dbReference type="Proteomes" id="UP000187280"/>
    </source>
</evidence>
<dbReference type="AlphaFoldDB" id="A0A1H3VQ71"/>
<dbReference type="Proteomes" id="UP000187280">
    <property type="component" value="Unassembled WGS sequence"/>
</dbReference>
<evidence type="ECO:0000313" key="7">
    <source>
        <dbReference type="EMBL" id="SDZ76841.1"/>
    </source>
</evidence>
<accession>A0A1H3VQ71</accession>
<dbReference type="GeneID" id="97763079"/>
<evidence type="ECO:0000259" key="3">
    <source>
        <dbReference type="Pfam" id="PF25876"/>
    </source>
</evidence>
<keyword evidence="8" id="KW-1185">Reference proteome</keyword>
<dbReference type="GO" id="GO:0022857">
    <property type="term" value="F:transmembrane transporter activity"/>
    <property type="evidence" value="ECO:0007669"/>
    <property type="project" value="InterPro"/>
</dbReference>
<feature type="domain" description="Multidrug resistance protein MdtA-like C-terminal permuted SH3" evidence="6">
    <location>
        <begin position="292"/>
        <end position="354"/>
    </location>
</feature>
<dbReference type="Pfam" id="PF25876">
    <property type="entry name" value="HH_MFP_RND"/>
    <property type="match status" value="1"/>
</dbReference>
<dbReference type="Gene3D" id="2.40.420.20">
    <property type="match status" value="1"/>
</dbReference>
<dbReference type="GO" id="GO:0015721">
    <property type="term" value="P:bile acid and bile salt transport"/>
    <property type="evidence" value="ECO:0007669"/>
    <property type="project" value="TreeGrafter"/>
</dbReference>
<dbReference type="InterPro" id="IPR058626">
    <property type="entry name" value="MdtA-like_b-barrel"/>
</dbReference>
<dbReference type="Pfam" id="PF25917">
    <property type="entry name" value="BSH_RND"/>
    <property type="match status" value="1"/>
</dbReference>
<dbReference type="InterPro" id="IPR058625">
    <property type="entry name" value="MdtA-like_BSH"/>
</dbReference>
<dbReference type="GO" id="GO:0046677">
    <property type="term" value="P:response to antibiotic"/>
    <property type="evidence" value="ECO:0007669"/>
    <property type="project" value="TreeGrafter"/>
</dbReference>
<dbReference type="InterPro" id="IPR058627">
    <property type="entry name" value="MdtA-like_C"/>
</dbReference>
<dbReference type="Pfam" id="PF25967">
    <property type="entry name" value="RND-MFP_C"/>
    <property type="match status" value="1"/>
</dbReference>